<dbReference type="PROSITE" id="PS00095">
    <property type="entry name" value="C5_MTASE_2"/>
    <property type="match status" value="1"/>
</dbReference>
<name>Q98R24_MYCPU</name>
<dbReference type="GO" id="GO:0003886">
    <property type="term" value="F:DNA (cytosine-5-)-methyltransferase activity"/>
    <property type="evidence" value="ECO:0007669"/>
    <property type="project" value="UniProtKB-EC"/>
</dbReference>
<dbReference type="AlphaFoldDB" id="Q98R24"/>
<proteinExistence type="inferred from homology"/>
<dbReference type="PANTHER" id="PTHR46098:SF1">
    <property type="entry name" value="TRNA (CYTOSINE(38)-C(5))-METHYLTRANSFERASE"/>
    <property type="match status" value="1"/>
</dbReference>
<evidence type="ECO:0000256" key="1">
    <source>
        <dbReference type="ARBA" id="ARBA00011975"/>
    </source>
</evidence>
<evidence type="ECO:0000313" key="8">
    <source>
        <dbReference type="Proteomes" id="UP000000528"/>
    </source>
</evidence>
<dbReference type="NCBIfam" id="TIGR00675">
    <property type="entry name" value="dcm"/>
    <property type="match status" value="1"/>
</dbReference>
<evidence type="ECO:0000256" key="6">
    <source>
        <dbReference type="PROSITE-ProRule" id="PRU01016"/>
    </source>
</evidence>
<evidence type="ECO:0000256" key="3">
    <source>
        <dbReference type="ARBA" id="ARBA00022679"/>
    </source>
</evidence>
<protein>
    <recommendedName>
        <fullName evidence="1">DNA (cytosine-5-)-methyltransferase</fullName>
        <ecNumber evidence="1">2.1.1.37</ecNumber>
    </recommendedName>
</protein>
<keyword evidence="8" id="KW-1185">Reference proteome</keyword>
<sequence length="264" mass="30949">MKKGSNTRSGLVWEIERILNQLNDFGELPDFLLLENVNALLNKKHIDDYKEWLKSLRDLNYSTVTFQLNSSDYGSVQSRKRVYAISILNYWGKIDQDGNILDIDKPLPTPKRKSIKDILKVDYENEHHYQEALISQPNRTPSRKTIFEKNPKIDINSTSSLIRTLTTRQDRHPNSGVIDLKNTKLDNSSRKKNNKANFRFLTPREAYLLMGFEEKDYEKISSKSISKTKMYQHAGNSISIEVMEKIMEIIQKKFHEKEEHNDKR</sequence>
<accession>Q98R24</accession>
<evidence type="ECO:0000313" key="7">
    <source>
        <dbReference type="EMBL" id="CAC13359.1"/>
    </source>
</evidence>
<organism evidence="8">
    <name type="scientific">Mycoplasmopsis pulmonis (strain UAB CTIP)</name>
    <name type="common">Mycoplasma pulmonis</name>
    <dbReference type="NCBI Taxonomy" id="272635"/>
    <lineage>
        <taxon>Bacteria</taxon>
        <taxon>Bacillati</taxon>
        <taxon>Mycoplasmatota</taxon>
        <taxon>Mycoplasmoidales</taxon>
        <taxon>Metamycoplasmataceae</taxon>
        <taxon>Mycoplasmopsis</taxon>
    </lineage>
</organism>
<dbReference type="InterPro" id="IPR001525">
    <property type="entry name" value="C5_MeTfrase"/>
</dbReference>
<dbReference type="PANTHER" id="PTHR46098">
    <property type="entry name" value="TRNA (CYTOSINE(38)-C(5))-METHYLTRANSFERASE"/>
    <property type="match status" value="1"/>
</dbReference>
<gene>
    <name evidence="7" type="ordered locus">MYPU_1860</name>
</gene>
<evidence type="ECO:0000256" key="5">
    <source>
        <dbReference type="ARBA" id="ARBA00022747"/>
    </source>
</evidence>
<evidence type="ECO:0000256" key="2">
    <source>
        <dbReference type="ARBA" id="ARBA00022603"/>
    </source>
</evidence>
<dbReference type="EC" id="2.1.1.37" evidence="1"/>
<dbReference type="Pfam" id="PF00145">
    <property type="entry name" value="DNA_methylase"/>
    <property type="match status" value="1"/>
</dbReference>
<reference evidence="7 8" key="1">
    <citation type="journal article" date="2001" name="Nucleic Acids Res.">
        <title>The complete genome sequence of the murine respiratory pathogen Mycoplasma pulmonis.</title>
        <authorList>
            <person name="Chambaud I."/>
            <person name="Heilig R."/>
            <person name="Ferris S."/>
            <person name="Barbe V."/>
            <person name="Samson D."/>
            <person name="Galisson F."/>
            <person name="Moszer I."/>
            <person name="Dybvig K."/>
            <person name="Wroblewski H."/>
            <person name="Viari A."/>
            <person name="Rocha E.P.C."/>
            <person name="Blanchard A."/>
        </authorList>
    </citation>
    <scope>NUCLEOTIDE SEQUENCE [LARGE SCALE GENOMIC DNA]</scope>
    <source>
        <strain evidence="7 8">UAB CTIP</strain>
    </source>
</reference>
<dbReference type="eggNOG" id="COG0270">
    <property type="taxonomic scope" value="Bacteria"/>
</dbReference>
<dbReference type="HOGENOM" id="CLU_006958_0_6_14"/>
<dbReference type="KEGG" id="mpu:MYPU_1860"/>
<dbReference type="Gene3D" id="3.40.50.150">
    <property type="entry name" value="Vaccinia Virus protein VP39"/>
    <property type="match status" value="1"/>
</dbReference>
<dbReference type="STRING" id="272635.gene:17576773"/>
<keyword evidence="5" id="KW-0680">Restriction system</keyword>
<dbReference type="Proteomes" id="UP000000528">
    <property type="component" value="Chromosome"/>
</dbReference>
<dbReference type="PIR" id="B90535">
    <property type="entry name" value="B90535"/>
</dbReference>
<evidence type="ECO:0000256" key="4">
    <source>
        <dbReference type="ARBA" id="ARBA00022691"/>
    </source>
</evidence>
<dbReference type="InterPro" id="IPR050750">
    <property type="entry name" value="C5-MTase"/>
</dbReference>
<dbReference type="InterPro" id="IPR031303">
    <property type="entry name" value="C5_meth_CS"/>
</dbReference>
<dbReference type="Gene3D" id="3.90.120.30">
    <property type="match status" value="1"/>
</dbReference>
<keyword evidence="2 6" id="KW-0489">Methyltransferase</keyword>
<dbReference type="EMBL" id="AL445563">
    <property type="protein sequence ID" value="CAC13359.1"/>
    <property type="molecule type" value="Genomic_DNA"/>
</dbReference>
<comment type="caution">
    <text evidence="6">Lacks conserved residue(s) required for the propagation of feature annotation.</text>
</comment>
<keyword evidence="3 6" id="KW-0808">Transferase</keyword>
<keyword evidence="4 6" id="KW-0949">S-adenosyl-L-methionine</keyword>
<comment type="similarity">
    <text evidence="6">Belongs to the class I-like SAM-binding methyltransferase superfamily. C5-methyltransferase family.</text>
</comment>
<dbReference type="InterPro" id="IPR029063">
    <property type="entry name" value="SAM-dependent_MTases_sf"/>
</dbReference>
<dbReference type="GO" id="GO:0032259">
    <property type="term" value="P:methylation"/>
    <property type="evidence" value="ECO:0007669"/>
    <property type="project" value="UniProtKB-KW"/>
</dbReference>
<dbReference type="GO" id="GO:0009307">
    <property type="term" value="P:DNA restriction-modification system"/>
    <property type="evidence" value="ECO:0007669"/>
    <property type="project" value="UniProtKB-KW"/>
</dbReference>
<dbReference type="SUPFAM" id="SSF53335">
    <property type="entry name" value="S-adenosyl-L-methionine-dependent methyltransferases"/>
    <property type="match status" value="1"/>
</dbReference>
<dbReference type="PROSITE" id="PS51679">
    <property type="entry name" value="SAM_MT_C5"/>
    <property type="match status" value="1"/>
</dbReference>